<organism evidence="6 7">
    <name type="scientific">Lujinxingia litoralis</name>
    <dbReference type="NCBI Taxonomy" id="2211119"/>
    <lineage>
        <taxon>Bacteria</taxon>
        <taxon>Deltaproteobacteria</taxon>
        <taxon>Bradymonadales</taxon>
        <taxon>Lujinxingiaceae</taxon>
        <taxon>Lujinxingia</taxon>
    </lineage>
</organism>
<dbReference type="Proteomes" id="UP000249169">
    <property type="component" value="Unassembled WGS sequence"/>
</dbReference>
<protein>
    <recommendedName>
        <fullName evidence="8">Hsp33 family molecular chaperone HslO</fullName>
    </recommendedName>
</protein>
<dbReference type="OrthoDB" id="9793753at2"/>
<reference evidence="6 7" key="1">
    <citation type="submission" date="2018-05" db="EMBL/GenBank/DDBJ databases">
        <title>Lujinxingia marina gen. nov. sp. nov., a new facultative anaerobic member of the class Deltaproteobacteria, and proposal of Lujinxingaceae fam. nov.</title>
        <authorList>
            <person name="Li C.-M."/>
        </authorList>
    </citation>
    <scope>NUCLEOTIDE SEQUENCE [LARGE SCALE GENOMIC DNA]</scope>
    <source>
        <strain evidence="6 7">B210</strain>
    </source>
</reference>
<evidence type="ECO:0000256" key="2">
    <source>
        <dbReference type="ARBA" id="ARBA00022833"/>
    </source>
</evidence>
<sequence>MSLTDPTLSHDLGLRAMSEDGSLRVIALNATATARAILNAQQAAGSEVASRLAEQATATVLLRLAMSPDYRLQTVLKHPDHGSIVADSHPDGVTRALVQQSHEATIPLGPPTLLSVHRDTYTGKLHQGVVETLEGYGLSESIAGYLKQSEQIHSVVGLRTLFDDAGELSYAGGYLVQLLPDAHVETLATVTEHLEKTGTQQIFVDGSFESESIIKEIYGEVPYRILGEDQFRFGCNCGEERILSALATLSPAEIAELASSPEPLEIACDYCNITYHIDPARLRPQD</sequence>
<keyword evidence="2" id="KW-0862">Zinc</keyword>
<dbReference type="AlphaFoldDB" id="A0A328C7R9"/>
<keyword evidence="3" id="KW-1015">Disulfide bond</keyword>
<dbReference type="GO" id="GO:0051082">
    <property type="term" value="F:unfolded protein binding"/>
    <property type="evidence" value="ECO:0007669"/>
    <property type="project" value="InterPro"/>
</dbReference>
<evidence type="ECO:0000313" key="6">
    <source>
        <dbReference type="EMBL" id="RAL22858.1"/>
    </source>
</evidence>
<comment type="caution">
    <text evidence="6">The sequence shown here is derived from an EMBL/GenBank/DDBJ whole genome shotgun (WGS) entry which is preliminary data.</text>
</comment>
<name>A0A328C7R9_9DELT</name>
<dbReference type="Gene3D" id="3.55.30.10">
    <property type="entry name" value="Hsp33 domain"/>
    <property type="match status" value="1"/>
</dbReference>
<proteinExistence type="predicted"/>
<keyword evidence="7" id="KW-1185">Reference proteome</keyword>
<evidence type="ECO:0000256" key="1">
    <source>
        <dbReference type="ARBA" id="ARBA00022490"/>
    </source>
</evidence>
<evidence type="ECO:0000256" key="3">
    <source>
        <dbReference type="ARBA" id="ARBA00023157"/>
    </source>
</evidence>
<accession>A0A328C7R9</accession>
<keyword evidence="1" id="KW-0963">Cytoplasm</keyword>
<dbReference type="InterPro" id="IPR000397">
    <property type="entry name" value="Heat_shock_Hsp33"/>
</dbReference>
<evidence type="ECO:0000256" key="5">
    <source>
        <dbReference type="ARBA" id="ARBA00023284"/>
    </source>
</evidence>
<dbReference type="Pfam" id="PF01430">
    <property type="entry name" value="HSP33"/>
    <property type="match status" value="1"/>
</dbReference>
<dbReference type="PANTHER" id="PTHR30111">
    <property type="entry name" value="33 KDA CHAPERONIN"/>
    <property type="match status" value="1"/>
</dbReference>
<evidence type="ECO:0008006" key="8">
    <source>
        <dbReference type="Google" id="ProtNLM"/>
    </source>
</evidence>
<dbReference type="InterPro" id="IPR016153">
    <property type="entry name" value="Heat_shock_Hsp33_N"/>
</dbReference>
<keyword evidence="5" id="KW-0676">Redox-active center</keyword>
<dbReference type="SUPFAM" id="SSF64397">
    <property type="entry name" value="Hsp33 domain"/>
    <property type="match status" value="1"/>
</dbReference>
<dbReference type="EMBL" id="QHKO01000003">
    <property type="protein sequence ID" value="RAL22858.1"/>
    <property type="molecule type" value="Genomic_DNA"/>
</dbReference>
<gene>
    <name evidence="6" type="ORF">DL240_08170</name>
</gene>
<keyword evidence="4" id="KW-0143">Chaperone</keyword>
<dbReference type="PANTHER" id="PTHR30111:SF1">
    <property type="entry name" value="33 KDA CHAPERONIN"/>
    <property type="match status" value="1"/>
</dbReference>
<dbReference type="Gene3D" id="3.90.1280.10">
    <property type="entry name" value="HSP33 redox switch-like"/>
    <property type="match status" value="1"/>
</dbReference>
<dbReference type="RefSeq" id="WP_111729386.1">
    <property type="nucleotide sequence ID" value="NZ_QHKO01000003.1"/>
</dbReference>
<dbReference type="GO" id="GO:0005737">
    <property type="term" value="C:cytoplasm"/>
    <property type="evidence" value="ECO:0007669"/>
    <property type="project" value="InterPro"/>
</dbReference>
<evidence type="ECO:0000256" key="4">
    <source>
        <dbReference type="ARBA" id="ARBA00023186"/>
    </source>
</evidence>
<evidence type="ECO:0000313" key="7">
    <source>
        <dbReference type="Proteomes" id="UP000249169"/>
    </source>
</evidence>
<dbReference type="SUPFAM" id="SSF118352">
    <property type="entry name" value="HSP33 redox switch-like"/>
    <property type="match status" value="1"/>
</dbReference>
<dbReference type="InterPro" id="IPR016154">
    <property type="entry name" value="Heat_shock_Hsp33_C"/>
</dbReference>
<dbReference type="GO" id="GO:0042026">
    <property type="term" value="P:protein refolding"/>
    <property type="evidence" value="ECO:0007669"/>
    <property type="project" value="TreeGrafter"/>
</dbReference>
<dbReference type="GO" id="GO:0044183">
    <property type="term" value="F:protein folding chaperone"/>
    <property type="evidence" value="ECO:0007669"/>
    <property type="project" value="TreeGrafter"/>
</dbReference>